<dbReference type="SUPFAM" id="SSF88946">
    <property type="entry name" value="Sigma2 domain of RNA polymerase sigma factors"/>
    <property type="match status" value="1"/>
</dbReference>
<dbReference type="Pfam" id="PF04542">
    <property type="entry name" value="Sigma70_r2"/>
    <property type="match status" value="1"/>
</dbReference>
<dbReference type="InterPro" id="IPR014284">
    <property type="entry name" value="RNA_pol_sigma-70_dom"/>
</dbReference>
<dbReference type="InterPro" id="IPR007627">
    <property type="entry name" value="RNA_pol_sigma70_r2"/>
</dbReference>
<dbReference type="NCBIfam" id="TIGR02937">
    <property type="entry name" value="sigma70-ECF"/>
    <property type="match status" value="1"/>
</dbReference>
<dbReference type="InterPro" id="IPR013249">
    <property type="entry name" value="RNA_pol_sigma70_r4_t2"/>
</dbReference>
<dbReference type="Pfam" id="PF08281">
    <property type="entry name" value="Sigma70_r4_2"/>
    <property type="match status" value="1"/>
</dbReference>
<dbReference type="HOGENOM" id="CLU_047691_3_1_9"/>
<feature type="domain" description="RNA polymerase sigma-70 region 2" evidence="5">
    <location>
        <begin position="26"/>
        <end position="89"/>
    </location>
</feature>
<dbReference type="EMBL" id="CP000724">
    <property type="protein sequence ID" value="ABR50328.1"/>
    <property type="molecule type" value="Genomic_DNA"/>
</dbReference>
<dbReference type="GO" id="GO:0016987">
    <property type="term" value="F:sigma factor activity"/>
    <property type="evidence" value="ECO:0007669"/>
    <property type="project" value="UniProtKB-KW"/>
</dbReference>
<evidence type="ECO:0000256" key="4">
    <source>
        <dbReference type="ARBA" id="ARBA00023163"/>
    </source>
</evidence>
<sequence length="172" mass="19886">MDELVKIRQAKLGDKEALVALIMGQQNEYYRLAYSYTQNKEDALDALEDMIVILYDKIHTLKKDEAFWSWSKTILVNQCKKILKNRKRTVSIKEIDQEETTDKIGETEDTMDLEQALGQLSAKHQEVIRLRYYLDLDYRSISEMTQVPLGTVKSRISVGIDKLRIILGGVNT</sequence>
<dbReference type="PANTHER" id="PTHR43133">
    <property type="entry name" value="RNA POLYMERASE ECF-TYPE SIGMA FACTO"/>
    <property type="match status" value="1"/>
</dbReference>
<dbReference type="Gene3D" id="1.10.1740.10">
    <property type="match status" value="1"/>
</dbReference>
<dbReference type="SUPFAM" id="SSF88659">
    <property type="entry name" value="Sigma3 and sigma4 domains of RNA polymerase sigma factors"/>
    <property type="match status" value="1"/>
</dbReference>
<proteinExistence type="inferred from homology"/>
<dbReference type="InterPro" id="IPR036388">
    <property type="entry name" value="WH-like_DNA-bd_sf"/>
</dbReference>
<dbReference type="eggNOG" id="COG1595">
    <property type="taxonomic scope" value="Bacteria"/>
</dbReference>
<dbReference type="RefSeq" id="WP_012065276.1">
    <property type="nucleotide sequence ID" value="NC_009633.1"/>
</dbReference>
<dbReference type="GO" id="GO:0006352">
    <property type="term" value="P:DNA-templated transcription initiation"/>
    <property type="evidence" value="ECO:0007669"/>
    <property type="project" value="InterPro"/>
</dbReference>
<feature type="domain" description="RNA polymerase sigma factor 70 region 4 type 2" evidence="6">
    <location>
        <begin position="111"/>
        <end position="157"/>
    </location>
</feature>
<accession>A6TVW0</accession>
<reference evidence="8" key="1">
    <citation type="journal article" date="2016" name="Genome Announc.">
        <title>Complete genome sequence of Alkaliphilus metalliredigens strain QYMF, an alkaliphilic and metal-reducing bacterium isolated from borax-contaminated leachate ponds.</title>
        <authorList>
            <person name="Hwang C."/>
            <person name="Copeland A."/>
            <person name="Lucas S."/>
            <person name="Lapidus A."/>
            <person name="Barry K."/>
            <person name="Detter J.C."/>
            <person name="Glavina Del Rio T."/>
            <person name="Hammon N."/>
            <person name="Israni S."/>
            <person name="Dalin E."/>
            <person name="Tice H."/>
            <person name="Pitluck S."/>
            <person name="Chertkov O."/>
            <person name="Brettin T."/>
            <person name="Bruce D."/>
            <person name="Han C."/>
            <person name="Schmutz J."/>
            <person name="Larimer F."/>
            <person name="Land M.L."/>
            <person name="Hauser L."/>
            <person name="Kyrpides N."/>
            <person name="Mikhailova N."/>
            <person name="Ye Q."/>
            <person name="Zhou J."/>
            <person name="Richardson P."/>
            <person name="Fields M.W."/>
        </authorList>
    </citation>
    <scope>NUCLEOTIDE SEQUENCE [LARGE SCALE GENOMIC DNA]</scope>
    <source>
        <strain evidence="8">QYMF</strain>
    </source>
</reference>
<keyword evidence="3" id="KW-0731">Sigma factor</keyword>
<evidence type="ECO:0000256" key="3">
    <source>
        <dbReference type="ARBA" id="ARBA00023082"/>
    </source>
</evidence>
<evidence type="ECO:0000256" key="2">
    <source>
        <dbReference type="ARBA" id="ARBA00023015"/>
    </source>
</evidence>
<keyword evidence="8" id="KW-1185">Reference proteome</keyword>
<gene>
    <name evidence="7" type="ordered locus">Amet_4250</name>
</gene>
<keyword evidence="2" id="KW-0805">Transcription regulation</keyword>
<dbReference type="Proteomes" id="UP000001572">
    <property type="component" value="Chromosome"/>
</dbReference>
<dbReference type="KEGG" id="amt:Amet_4250"/>
<dbReference type="Gene3D" id="1.10.10.10">
    <property type="entry name" value="Winged helix-like DNA-binding domain superfamily/Winged helix DNA-binding domain"/>
    <property type="match status" value="1"/>
</dbReference>
<keyword evidence="4" id="KW-0804">Transcription</keyword>
<evidence type="ECO:0000313" key="7">
    <source>
        <dbReference type="EMBL" id="ABR50328.1"/>
    </source>
</evidence>
<evidence type="ECO:0000259" key="5">
    <source>
        <dbReference type="Pfam" id="PF04542"/>
    </source>
</evidence>
<dbReference type="AlphaFoldDB" id="A6TVW0"/>
<dbReference type="OrthoDB" id="9782703at2"/>
<dbReference type="PANTHER" id="PTHR43133:SF51">
    <property type="entry name" value="RNA POLYMERASE SIGMA FACTOR"/>
    <property type="match status" value="1"/>
</dbReference>
<evidence type="ECO:0000313" key="8">
    <source>
        <dbReference type="Proteomes" id="UP000001572"/>
    </source>
</evidence>
<dbReference type="CDD" id="cd06171">
    <property type="entry name" value="Sigma70_r4"/>
    <property type="match status" value="1"/>
</dbReference>
<name>A6TVW0_ALKMQ</name>
<dbReference type="InterPro" id="IPR013325">
    <property type="entry name" value="RNA_pol_sigma_r2"/>
</dbReference>
<dbReference type="InterPro" id="IPR013324">
    <property type="entry name" value="RNA_pol_sigma_r3/r4-like"/>
</dbReference>
<organism evidence="7 8">
    <name type="scientific">Alkaliphilus metalliredigens (strain QYMF)</name>
    <dbReference type="NCBI Taxonomy" id="293826"/>
    <lineage>
        <taxon>Bacteria</taxon>
        <taxon>Bacillati</taxon>
        <taxon>Bacillota</taxon>
        <taxon>Clostridia</taxon>
        <taxon>Peptostreptococcales</taxon>
        <taxon>Natronincolaceae</taxon>
        <taxon>Alkaliphilus</taxon>
    </lineage>
</organism>
<protein>
    <submittedName>
        <fullName evidence="7">RNA polymerase, sigma-24 subunit, ECF subfamily</fullName>
    </submittedName>
</protein>
<evidence type="ECO:0000256" key="1">
    <source>
        <dbReference type="ARBA" id="ARBA00010641"/>
    </source>
</evidence>
<dbReference type="GO" id="GO:0003677">
    <property type="term" value="F:DNA binding"/>
    <property type="evidence" value="ECO:0007669"/>
    <property type="project" value="InterPro"/>
</dbReference>
<comment type="similarity">
    <text evidence="1">Belongs to the sigma-70 factor family. ECF subfamily.</text>
</comment>
<dbReference type="InterPro" id="IPR039425">
    <property type="entry name" value="RNA_pol_sigma-70-like"/>
</dbReference>
<dbReference type="STRING" id="293826.Amet_4250"/>
<evidence type="ECO:0000259" key="6">
    <source>
        <dbReference type="Pfam" id="PF08281"/>
    </source>
</evidence>